<proteinExistence type="inferred from homology"/>
<dbReference type="GO" id="GO:0008202">
    <property type="term" value="P:steroid metabolic process"/>
    <property type="evidence" value="ECO:0007669"/>
    <property type="project" value="UniProtKB-KW"/>
</dbReference>
<gene>
    <name evidence="4" type="primary">fabG</name>
    <name evidence="4" type="ORF">H8699_04480</name>
</gene>
<dbReference type="PANTHER" id="PTHR42879:SF2">
    <property type="entry name" value="3-OXOACYL-[ACYL-CARRIER-PROTEIN] REDUCTASE FABG"/>
    <property type="match status" value="1"/>
</dbReference>
<dbReference type="PRINTS" id="PR00080">
    <property type="entry name" value="SDRFAMILY"/>
</dbReference>
<comment type="caution">
    <text evidence="4">The sequence shown here is derived from an EMBL/GenBank/DDBJ whole genome shotgun (WGS) entry which is preliminary data.</text>
</comment>
<evidence type="ECO:0000256" key="2">
    <source>
        <dbReference type="ARBA" id="ARBA00023002"/>
    </source>
</evidence>
<accession>A0A926HLQ2</accession>
<evidence type="ECO:0000313" key="5">
    <source>
        <dbReference type="Proteomes" id="UP000654279"/>
    </source>
</evidence>
<dbReference type="SUPFAM" id="SSF51735">
    <property type="entry name" value="NAD(P)-binding Rossmann-fold domains"/>
    <property type="match status" value="1"/>
</dbReference>
<dbReference type="FunFam" id="3.40.50.720:FF:000173">
    <property type="entry name" value="3-oxoacyl-[acyl-carrier protein] reductase"/>
    <property type="match status" value="1"/>
</dbReference>
<keyword evidence="3" id="KW-0753">Steroid metabolism</keyword>
<keyword evidence="3" id="KW-0443">Lipid metabolism</keyword>
<dbReference type="NCBIfam" id="NF009466">
    <property type="entry name" value="PRK12826.1-2"/>
    <property type="match status" value="1"/>
</dbReference>
<dbReference type="InterPro" id="IPR050259">
    <property type="entry name" value="SDR"/>
</dbReference>
<dbReference type="GO" id="GO:0016491">
    <property type="term" value="F:oxidoreductase activity"/>
    <property type="evidence" value="ECO:0007669"/>
    <property type="project" value="UniProtKB-KW"/>
</dbReference>
<reference evidence="4" key="1">
    <citation type="submission" date="2020-08" db="EMBL/GenBank/DDBJ databases">
        <title>Genome public.</title>
        <authorList>
            <person name="Liu C."/>
            <person name="Sun Q."/>
        </authorList>
    </citation>
    <scope>NUCLEOTIDE SEQUENCE</scope>
    <source>
        <strain evidence="4">NSJ-44</strain>
    </source>
</reference>
<dbReference type="Pfam" id="PF13561">
    <property type="entry name" value="adh_short_C2"/>
    <property type="match status" value="1"/>
</dbReference>
<dbReference type="EMBL" id="JACRSO010000001">
    <property type="protein sequence ID" value="MBC8528694.1"/>
    <property type="molecule type" value="Genomic_DNA"/>
</dbReference>
<organism evidence="4 5">
    <name type="scientific">Luoshenia tenuis</name>
    <dbReference type="NCBI Taxonomy" id="2763654"/>
    <lineage>
        <taxon>Bacteria</taxon>
        <taxon>Bacillati</taxon>
        <taxon>Bacillota</taxon>
        <taxon>Clostridia</taxon>
        <taxon>Christensenellales</taxon>
        <taxon>Christensenellaceae</taxon>
        <taxon>Luoshenia</taxon>
    </lineage>
</organism>
<evidence type="ECO:0000313" key="4">
    <source>
        <dbReference type="EMBL" id="MBC8528694.1"/>
    </source>
</evidence>
<keyword evidence="5" id="KW-1185">Reference proteome</keyword>
<dbReference type="Proteomes" id="UP000654279">
    <property type="component" value="Unassembled WGS sequence"/>
</dbReference>
<dbReference type="NCBIfam" id="NF047420">
    <property type="entry name" value="EF_P_mod_YmfI"/>
    <property type="match status" value="1"/>
</dbReference>
<protein>
    <submittedName>
        <fullName evidence="4">3-oxoacyl-ACP reductase FabG</fullName>
    </submittedName>
</protein>
<dbReference type="InterPro" id="IPR036291">
    <property type="entry name" value="NAD(P)-bd_dom_sf"/>
</dbReference>
<dbReference type="PRINTS" id="PR00081">
    <property type="entry name" value="GDHRDH"/>
</dbReference>
<dbReference type="Gene3D" id="3.40.50.720">
    <property type="entry name" value="NAD(P)-binding Rossmann-like Domain"/>
    <property type="match status" value="1"/>
</dbReference>
<evidence type="ECO:0000256" key="3">
    <source>
        <dbReference type="ARBA" id="ARBA00023221"/>
    </source>
</evidence>
<evidence type="ECO:0000256" key="1">
    <source>
        <dbReference type="ARBA" id="ARBA00006484"/>
    </source>
</evidence>
<name>A0A926HLQ2_9FIRM</name>
<dbReference type="AlphaFoldDB" id="A0A926HLQ2"/>
<keyword evidence="2" id="KW-0560">Oxidoreductase</keyword>
<dbReference type="InterPro" id="IPR002347">
    <property type="entry name" value="SDR_fam"/>
</dbReference>
<comment type="similarity">
    <text evidence="1">Belongs to the short-chain dehydrogenases/reductases (SDR) family.</text>
</comment>
<dbReference type="NCBIfam" id="NF005559">
    <property type="entry name" value="PRK07231.1"/>
    <property type="match status" value="1"/>
</dbReference>
<dbReference type="RefSeq" id="WP_249284664.1">
    <property type="nucleotide sequence ID" value="NZ_JACRSO010000001.1"/>
</dbReference>
<sequence>MPKTVLVTGASRGIGAAIARRFAQEGYQVALNFCQNQSAAQALAGALAAQGHKALPFQADVADRAQVHNMMQRIEYHLGPVDVLVNNAGIAQQKLFCDLTAQDWQRMVAVNLTGPFNCCQEVLPGMIERQCGKIVNLSSIWGLVGASCEVHYSAVKAGVIGLTRALAKEMGPSHIQVNCVAPGVVDTDMNALLDEDTLSILKDETPLGMLGQPEDIAQAVYFLASPAADFITGQVLSPNGGFVI</sequence>
<dbReference type="PANTHER" id="PTHR42879">
    <property type="entry name" value="3-OXOACYL-(ACYL-CARRIER-PROTEIN) REDUCTASE"/>
    <property type="match status" value="1"/>
</dbReference>